<dbReference type="InterPro" id="IPR057561">
    <property type="entry name" value="NADase_transloc"/>
</dbReference>
<reference evidence="3 4" key="1">
    <citation type="submission" date="2013-08" db="EMBL/GenBank/DDBJ databases">
        <authorList>
            <person name="Weinstock G."/>
            <person name="Sodergren E."/>
            <person name="Wylie T."/>
            <person name="Fulton L."/>
            <person name="Fulton R."/>
            <person name="Fronick C."/>
            <person name="O'Laughlin M."/>
            <person name="Godfrey J."/>
            <person name="Miner T."/>
            <person name="Herter B."/>
            <person name="Appelbaum E."/>
            <person name="Cordes M."/>
            <person name="Lek S."/>
            <person name="Wollam A."/>
            <person name="Pepin K.H."/>
            <person name="Palsikar V.B."/>
            <person name="Mitreva M."/>
            <person name="Wilson R.K."/>
        </authorList>
    </citation>
    <scope>NUCLEOTIDE SEQUENCE [LARGE SCALE GENOMIC DNA]</scope>
    <source>
        <strain evidence="3 4">ATCC 700332</strain>
    </source>
</reference>
<evidence type="ECO:0000313" key="4">
    <source>
        <dbReference type="Proteomes" id="UP000016649"/>
    </source>
</evidence>
<gene>
    <name evidence="3" type="ORF">HMPREF9193_00504</name>
</gene>
<keyword evidence="4" id="KW-1185">Reference proteome</keyword>
<comment type="caution">
    <text evidence="3">The sequence shown here is derived from an EMBL/GenBank/DDBJ whole genome shotgun (WGS) entry which is preliminary data.</text>
</comment>
<dbReference type="Pfam" id="PF25302">
    <property type="entry name" value="NADase_transloc"/>
    <property type="match status" value="1"/>
</dbReference>
<sequence length="265" mass="30301">MKKYVYILLYLIIGQLYIFATPEIGILYMTQDFAGFRFISENELLIRNEIGQLRIFEDGTYHYELSYEEGLPYISISGNGVKRYFLLLSNEQACYFYDAKTGELVISAEHTKAAIEPFVIYKRDKIRASSELREGKTVYSVENLSTEILLPWVPAGGKNGIGATLTIHDMYGEFLILGSGYVSVKNRALWTKNARPKKLKIQYKKTGIVKYVDLKDTPDLQTIVMYTDEDYKNQTRGGDIVITIMDVYEGTTYSDVCINILVEKT</sequence>
<organism evidence="3 4">
    <name type="scientific">Treponema lecithinolyticum ATCC 700332</name>
    <dbReference type="NCBI Taxonomy" id="1321815"/>
    <lineage>
        <taxon>Bacteria</taxon>
        <taxon>Pseudomonadati</taxon>
        <taxon>Spirochaetota</taxon>
        <taxon>Spirochaetia</taxon>
        <taxon>Spirochaetales</taxon>
        <taxon>Treponemataceae</taxon>
        <taxon>Treponema</taxon>
    </lineage>
</organism>
<accession>A0ABN0P134</accession>
<evidence type="ECO:0000313" key="3">
    <source>
        <dbReference type="EMBL" id="ERJ94022.1"/>
    </source>
</evidence>
<proteinExistence type="predicted"/>
<keyword evidence="1" id="KW-1133">Transmembrane helix</keyword>
<evidence type="ECO:0000256" key="1">
    <source>
        <dbReference type="SAM" id="Phobius"/>
    </source>
</evidence>
<feature type="transmembrane region" description="Helical" evidence="1">
    <location>
        <begin position="7"/>
        <end position="29"/>
    </location>
</feature>
<feature type="domain" description="NAD glycohydrolase translocation F5/8 type C" evidence="2">
    <location>
        <begin position="124"/>
        <end position="258"/>
    </location>
</feature>
<protein>
    <recommendedName>
        <fullName evidence="2">NAD glycohydrolase translocation F5/8 type C domain-containing protein</fullName>
    </recommendedName>
</protein>
<dbReference type="RefSeq" id="WP_021686905.1">
    <property type="nucleotide sequence ID" value="NZ_KI260561.1"/>
</dbReference>
<keyword evidence="1" id="KW-0472">Membrane</keyword>
<dbReference type="Proteomes" id="UP000016649">
    <property type="component" value="Unassembled WGS sequence"/>
</dbReference>
<keyword evidence="1" id="KW-0812">Transmembrane</keyword>
<evidence type="ECO:0000259" key="2">
    <source>
        <dbReference type="Pfam" id="PF25302"/>
    </source>
</evidence>
<dbReference type="EMBL" id="AWVH01000007">
    <property type="protein sequence ID" value="ERJ94022.1"/>
    <property type="molecule type" value="Genomic_DNA"/>
</dbReference>
<dbReference type="NCBIfam" id="NF047619">
    <property type="entry name" value="NADase_discoid"/>
    <property type="match status" value="1"/>
</dbReference>
<name>A0ABN0P134_TRELE</name>